<reference evidence="3" key="1">
    <citation type="journal article" date="2014" name="Int. J. Syst. Evol. Microbiol.">
        <title>Complete genome sequence of Corynebacterium casei LMG S-19264T (=DSM 44701T), isolated from a smear-ripened cheese.</title>
        <authorList>
            <consortium name="US DOE Joint Genome Institute (JGI-PGF)"/>
            <person name="Walter F."/>
            <person name="Albersmeier A."/>
            <person name="Kalinowski J."/>
            <person name="Ruckert C."/>
        </authorList>
    </citation>
    <scope>NUCLEOTIDE SEQUENCE</scope>
    <source>
        <strain evidence="3">CGMCC 1.15371</strain>
    </source>
</reference>
<feature type="transmembrane region" description="Helical" evidence="1">
    <location>
        <begin position="166"/>
        <end position="188"/>
    </location>
</feature>
<feature type="transmembrane region" description="Helical" evidence="1">
    <location>
        <begin position="47"/>
        <end position="69"/>
    </location>
</feature>
<feature type="transmembrane region" description="Helical" evidence="1">
    <location>
        <begin position="90"/>
        <end position="110"/>
    </location>
</feature>
<dbReference type="GO" id="GO:0006508">
    <property type="term" value="P:proteolysis"/>
    <property type="evidence" value="ECO:0007669"/>
    <property type="project" value="UniProtKB-KW"/>
</dbReference>
<protein>
    <submittedName>
        <fullName evidence="3">CAAX amino protease</fullName>
    </submittedName>
</protein>
<keyword evidence="1" id="KW-0812">Transmembrane</keyword>
<evidence type="ECO:0000256" key="1">
    <source>
        <dbReference type="SAM" id="Phobius"/>
    </source>
</evidence>
<keyword evidence="4" id="KW-1185">Reference proteome</keyword>
<organism evidence="3 4">
    <name type="scientific">Pullulanibacillus camelliae</name>
    <dbReference type="NCBI Taxonomy" id="1707096"/>
    <lineage>
        <taxon>Bacteria</taxon>
        <taxon>Bacillati</taxon>
        <taxon>Bacillota</taxon>
        <taxon>Bacilli</taxon>
        <taxon>Bacillales</taxon>
        <taxon>Sporolactobacillaceae</taxon>
        <taxon>Pullulanibacillus</taxon>
    </lineage>
</organism>
<dbReference type="Pfam" id="PF02517">
    <property type="entry name" value="Rce1-like"/>
    <property type="match status" value="1"/>
</dbReference>
<dbReference type="AlphaFoldDB" id="A0A8J2VUB7"/>
<dbReference type="RefSeq" id="WP_188692024.1">
    <property type="nucleotide sequence ID" value="NZ_BMIR01000006.1"/>
</dbReference>
<feature type="transmembrane region" description="Helical" evidence="1">
    <location>
        <begin position="20"/>
        <end position="41"/>
    </location>
</feature>
<keyword evidence="3" id="KW-0378">Hydrolase</keyword>
<dbReference type="Proteomes" id="UP000628775">
    <property type="component" value="Unassembled WGS sequence"/>
</dbReference>
<feature type="domain" description="CAAX prenyl protease 2/Lysostaphin resistance protein A-like" evidence="2">
    <location>
        <begin position="99"/>
        <end position="178"/>
    </location>
</feature>
<dbReference type="GO" id="GO:0080120">
    <property type="term" value="P:CAAX-box protein maturation"/>
    <property type="evidence" value="ECO:0007669"/>
    <property type="project" value="UniProtKB-ARBA"/>
</dbReference>
<dbReference type="InterPro" id="IPR003675">
    <property type="entry name" value="Rce1/LyrA-like_dom"/>
</dbReference>
<evidence type="ECO:0000313" key="4">
    <source>
        <dbReference type="Proteomes" id="UP000628775"/>
    </source>
</evidence>
<keyword evidence="1" id="KW-1133">Transmembrane helix</keyword>
<proteinExistence type="predicted"/>
<dbReference type="EMBL" id="BMIR01000006">
    <property type="protein sequence ID" value="GGE38469.1"/>
    <property type="molecule type" value="Genomic_DNA"/>
</dbReference>
<reference evidence="3" key="2">
    <citation type="submission" date="2020-09" db="EMBL/GenBank/DDBJ databases">
        <authorList>
            <person name="Sun Q."/>
            <person name="Zhou Y."/>
        </authorList>
    </citation>
    <scope>NUCLEOTIDE SEQUENCE</scope>
    <source>
        <strain evidence="3">CGMCC 1.15371</strain>
    </source>
</reference>
<feature type="transmembrane region" description="Helical" evidence="1">
    <location>
        <begin position="144"/>
        <end position="160"/>
    </location>
</feature>
<evidence type="ECO:0000259" key="2">
    <source>
        <dbReference type="Pfam" id="PF02517"/>
    </source>
</evidence>
<keyword evidence="1" id="KW-0472">Membrane</keyword>
<name>A0A8J2VUB7_9BACL</name>
<sequence>MAKRIDLHTISDRQMVKGFYISQGFLLFVSMILLTMFHFFIHPLPPLFTWDIKAVLLWGVLVGTLVAGAEYLLDRVFPDHWMDDGGVNRRLFAAMSFKQISLAMLLVAFIEEWLFRGVIQTYFGWIVASVIFGVIHFRYLHKPVMLVIVLLLGFLLGYIFKVSGSLWPPVICHYVIDVLLGIVLKMSIIKEAKQKEGRDQHE</sequence>
<gene>
    <name evidence="3" type="ORF">GCM10011391_16610</name>
</gene>
<accession>A0A8J2VUB7</accession>
<feature type="transmembrane region" description="Helical" evidence="1">
    <location>
        <begin position="122"/>
        <end position="139"/>
    </location>
</feature>
<dbReference type="GO" id="GO:0004175">
    <property type="term" value="F:endopeptidase activity"/>
    <property type="evidence" value="ECO:0007669"/>
    <property type="project" value="UniProtKB-ARBA"/>
</dbReference>
<evidence type="ECO:0000313" key="3">
    <source>
        <dbReference type="EMBL" id="GGE38469.1"/>
    </source>
</evidence>
<comment type="caution">
    <text evidence="3">The sequence shown here is derived from an EMBL/GenBank/DDBJ whole genome shotgun (WGS) entry which is preliminary data.</text>
</comment>
<keyword evidence="3" id="KW-0645">Protease</keyword>